<dbReference type="EMBL" id="JARKIE010000059">
    <property type="protein sequence ID" value="KAJ7691298.1"/>
    <property type="molecule type" value="Genomic_DNA"/>
</dbReference>
<keyword evidence="4" id="KW-1185">Reference proteome</keyword>
<comment type="caution">
    <text evidence="3">The sequence shown here is derived from an EMBL/GenBank/DDBJ whole genome shotgun (WGS) entry which is preliminary data.</text>
</comment>
<evidence type="ECO:0000256" key="1">
    <source>
        <dbReference type="SAM" id="Coils"/>
    </source>
</evidence>
<accession>A0AAD7DGM3</accession>
<organism evidence="3 4">
    <name type="scientific">Mycena rosella</name>
    <name type="common">Pink bonnet</name>
    <name type="synonym">Agaricus rosellus</name>
    <dbReference type="NCBI Taxonomy" id="1033263"/>
    <lineage>
        <taxon>Eukaryota</taxon>
        <taxon>Fungi</taxon>
        <taxon>Dikarya</taxon>
        <taxon>Basidiomycota</taxon>
        <taxon>Agaricomycotina</taxon>
        <taxon>Agaricomycetes</taxon>
        <taxon>Agaricomycetidae</taxon>
        <taxon>Agaricales</taxon>
        <taxon>Marasmiineae</taxon>
        <taxon>Mycenaceae</taxon>
        <taxon>Mycena</taxon>
    </lineage>
</organism>
<name>A0AAD7DGM3_MYCRO</name>
<feature type="region of interest" description="Disordered" evidence="2">
    <location>
        <begin position="220"/>
        <end position="280"/>
    </location>
</feature>
<sequence>MSVAQWIHAGMAIQRQQVLVVALLTSHREHLLQETWASITKLRDSLNVDLKKFREHQRAIYLQLMLSALDVDEPELTAMQLPSYRMKHGQRSADADADKHNTQLREAETQLRCGEANSGILVAGITCSQRSLQKAQLMKEFEIAMYNRARAARIHLGYMKKDADKPYLLLSSRDMCRKDTHLHRATGDSRLFDGMAWYLQSGVKISRVAPILGTQTLKRAGFTKSPRPPKRLKQITPDDVIVKSSASEAEDSDVGMSPSKGAEQGATKRPTKKAKAKGKAKHAEGWIWNEVRRDQTLGEDKLAEYKRESDHVQWFCAKVEMYRWLEQYKRKHVELMRVIARFRRDNEVWGKRADQEEGLSGGINGSATFARMQAAMYQRLQHNAEVIFKSPDSSAHHDWVSSTTFDELVTKIDAWRDMVFTWMDVMDIHRAYKDG</sequence>
<dbReference type="AlphaFoldDB" id="A0AAD7DGM3"/>
<evidence type="ECO:0000313" key="4">
    <source>
        <dbReference type="Proteomes" id="UP001221757"/>
    </source>
</evidence>
<keyword evidence="1" id="KW-0175">Coiled coil</keyword>
<protein>
    <submittedName>
        <fullName evidence="3">Uncharacterized protein</fullName>
    </submittedName>
</protein>
<evidence type="ECO:0000256" key="2">
    <source>
        <dbReference type="SAM" id="MobiDB-lite"/>
    </source>
</evidence>
<dbReference type="Proteomes" id="UP001221757">
    <property type="component" value="Unassembled WGS sequence"/>
</dbReference>
<feature type="coiled-coil region" evidence="1">
    <location>
        <begin position="90"/>
        <end position="117"/>
    </location>
</feature>
<reference evidence="3" key="1">
    <citation type="submission" date="2023-03" db="EMBL/GenBank/DDBJ databases">
        <title>Massive genome expansion in bonnet fungi (Mycena s.s.) driven by repeated elements and novel gene families across ecological guilds.</title>
        <authorList>
            <consortium name="Lawrence Berkeley National Laboratory"/>
            <person name="Harder C.B."/>
            <person name="Miyauchi S."/>
            <person name="Viragh M."/>
            <person name="Kuo A."/>
            <person name="Thoen E."/>
            <person name="Andreopoulos B."/>
            <person name="Lu D."/>
            <person name="Skrede I."/>
            <person name="Drula E."/>
            <person name="Henrissat B."/>
            <person name="Morin E."/>
            <person name="Kohler A."/>
            <person name="Barry K."/>
            <person name="LaButti K."/>
            <person name="Morin E."/>
            <person name="Salamov A."/>
            <person name="Lipzen A."/>
            <person name="Mereny Z."/>
            <person name="Hegedus B."/>
            <person name="Baldrian P."/>
            <person name="Stursova M."/>
            <person name="Weitz H."/>
            <person name="Taylor A."/>
            <person name="Grigoriev I.V."/>
            <person name="Nagy L.G."/>
            <person name="Martin F."/>
            <person name="Kauserud H."/>
        </authorList>
    </citation>
    <scope>NUCLEOTIDE SEQUENCE</scope>
    <source>
        <strain evidence="3">CBHHK067</strain>
    </source>
</reference>
<evidence type="ECO:0000313" key="3">
    <source>
        <dbReference type="EMBL" id="KAJ7691298.1"/>
    </source>
</evidence>
<gene>
    <name evidence="3" type="ORF">B0H17DRAFT_1201154</name>
</gene>
<feature type="compositionally biased region" description="Basic residues" evidence="2">
    <location>
        <begin position="269"/>
        <end position="280"/>
    </location>
</feature>
<proteinExistence type="predicted"/>